<reference evidence="3" key="1">
    <citation type="journal article" date="2019" name="Int. J. Syst. Evol. Microbiol.">
        <title>The Global Catalogue of Microorganisms (GCM) 10K type strain sequencing project: providing services to taxonomists for standard genome sequencing and annotation.</title>
        <authorList>
            <consortium name="The Broad Institute Genomics Platform"/>
            <consortium name="The Broad Institute Genome Sequencing Center for Infectious Disease"/>
            <person name="Wu L."/>
            <person name="Ma J."/>
        </authorList>
    </citation>
    <scope>NUCLEOTIDE SEQUENCE [LARGE SCALE GENOMIC DNA]</scope>
    <source>
        <strain evidence="3">JCM 18542</strain>
    </source>
</reference>
<name>A0ABP9D1L3_9ACTN</name>
<accession>A0ABP9D1L3</accession>
<dbReference type="Gene3D" id="2.30.40.10">
    <property type="entry name" value="Urease, subunit C, domain 1"/>
    <property type="match status" value="1"/>
</dbReference>
<comment type="caution">
    <text evidence="2">The sequence shown here is derived from an EMBL/GenBank/DDBJ whole genome shotgun (WGS) entry which is preliminary data.</text>
</comment>
<dbReference type="PANTHER" id="PTHR11647">
    <property type="entry name" value="HYDRANTOINASE/DIHYDROPYRIMIDINASE FAMILY MEMBER"/>
    <property type="match status" value="1"/>
</dbReference>
<dbReference type="InterPro" id="IPR050378">
    <property type="entry name" value="Metallo-dep_Hydrolases_sf"/>
</dbReference>
<sequence>MTSTRPAHPAAAPWDTVIRGGTLIDGTGAPGRSDDVAVAGDTIAAVGPRLTGDARAAGARIVDADAAIVAPGFIDLHTHADFTLLGRPSAETQLAQGVTTVITGNCGQAPFPLTAAADAPWTDARGFGDTITAARPAVNVGLQAAHNAIRATVMGQDDRPATPAELDRMCATVAETAGAPGVVGFSTGLIYMPGLFAQQPEIEALAAAAAAAGLLYSTHMRNESADLLASVDEAINTAENAGARLEISHLKAMGPANHGLVRGALERIDVARARGVDVAADVYPYTASSTDLSSRLPGWAVDGGRETLLQRLADPALRARIADGLRSRFGRDVDPGGVIVAAMPDGDDARYVGRSLTAIGEDRGTDPAEAAITLLVAGGGGVNIVNHAMSADDVRTVLAHPQVSVASDGWVLAPAGDGVPHPRSFGTFARVLGRYTAGGAEPEPGARLDLPEAVRKMTSLPATRIRASDRGVVAPGNKADLVVFDPASVLDLSTYASPWALARGVSDVFVGGVHALAGGTVTGARGGVLIEREPAS</sequence>
<gene>
    <name evidence="2" type="ORF">GCM10023353_36140</name>
</gene>
<dbReference type="Gene3D" id="3.20.20.140">
    <property type="entry name" value="Metal-dependent hydrolases"/>
    <property type="match status" value="1"/>
</dbReference>
<dbReference type="InterPro" id="IPR032466">
    <property type="entry name" value="Metal_Hydrolase"/>
</dbReference>
<organism evidence="2 3">
    <name type="scientific">Tomitella cavernea</name>
    <dbReference type="NCBI Taxonomy" id="1387982"/>
    <lineage>
        <taxon>Bacteria</taxon>
        <taxon>Bacillati</taxon>
        <taxon>Actinomycetota</taxon>
        <taxon>Actinomycetes</taxon>
        <taxon>Mycobacteriales</taxon>
        <taxon>Tomitella</taxon>
    </lineage>
</organism>
<protein>
    <submittedName>
        <fullName evidence="2">D-aminoacylase</fullName>
    </submittedName>
</protein>
<dbReference type="SUPFAM" id="SSF51556">
    <property type="entry name" value="Metallo-dependent hydrolases"/>
    <property type="match status" value="1"/>
</dbReference>
<dbReference type="Pfam" id="PF07969">
    <property type="entry name" value="Amidohydro_3"/>
    <property type="match status" value="1"/>
</dbReference>
<dbReference type="SUPFAM" id="SSF51338">
    <property type="entry name" value="Composite domain of metallo-dependent hydrolases"/>
    <property type="match status" value="1"/>
</dbReference>
<dbReference type="RefSeq" id="WP_200174660.1">
    <property type="nucleotide sequence ID" value="NZ_BAABKQ010000001.1"/>
</dbReference>
<feature type="domain" description="Amidohydrolase 3" evidence="1">
    <location>
        <begin position="60"/>
        <end position="487"/>
    </location>
</feature>
<dbReference type="InterPro" id="IPR013108">
    <property type="entry name" value="Amidohydro_3"/>
</dbReference>
<keyword evidence="3" id="KW-1185">Reference proteome</keyword>
<dbReference type="PANTHER" id="PTHR11647:SF1">
    <property type="entry name" value="COLLAPSIN RESPONSE MEDIATOR PROTEIN"/>
    <property type="match status" value="1"/>
</dbReference>
<evidence type="ECO:0000313" key="2">
    <source>
        <dbReference type="EMBL" id="GAA4824014.1"/>
    </source>
</evidence>
<dbReference type="EMBL" id="BAABKQ010000001">
    <property type="protein sequence ID" value="GAA4824014.1"/>
    <property type="molecule type" value="Genomic_DNA"/>
</dbReference>
<dbReference type="Gene3D" id="3.30.1490.130">
    <property type="entry name" value="D-aminoacylase. Domain 3"/>
    <property type="match status" value="1"/>
</dbReference>
<dbReference type="Proteomes" id="UP001500839">
    <property type="component" value="Unassembled WGS sequence"/>
</dbReference>
<dbReference type="InterPro" id="IPR023100">
    <property type="entry name" value="D-aminoacylase_insert_dom_sf"/>
</dbReference>
<evidence type="ECO:0000313" key="3">
    <source>
        <dbReference type="Proteomes" id="UP001500839"/>
    </source>
</evidence>
<evidence type="ECO:0000259" key="1">
    <source>
        <dbReference type="Pfam" id="PF07969"/>
    </source>
</evidence>
<dbReference type="InterPro" id="IPR011059">
    <property type="entry name" value="Metal-dep_hydrolase_composite"/>
</dbReference>
<proteinExistence type="predicted"/>